<feature type="compositionally biased region" description="Low complexity" evidence="1">
    <location>
        <begin position="313"/>
        <end position="330"/>
    </location>
</feature>
<keyword evidence="4" id="KW-1185">Reference proteome</keyword>
<comment type="caution">
    <text evidence="3">The sequence shown here is derived from an EMBL/GenBank/DDBJ whole genome shotgun (WGS) entry which is preliminary data.</text>
</comment>
<accession>A0AAD8R3N0</accession>
<dbReference type="SMART" id="SM00256">
    <property type="entry name" value="FBOX"/>
    <property type="match status" value="1"/>
</dbReference>
<feature type="domain" description="F-box" evidence="2">
    <location>
        <begin position="41"/>
        <end position="81"/>
    </location>
</feature>
<protein>
    <recommendedName>
        <fullName evidence="2">F-box domain-containing protein</fullName>
    </recommendedName>
</protein>
<feature type="region of interest" description="Disordered" evidence="1">
    <location>
        <begin position="1"/>
        <end position="31"/>
    </location>
</feature>
<feature type="compositionally biased region" description="Polar residues" evidence="1">
    <location>
        <begin position="16"/>
        <end position="26"/>
    </location>
</feature>
<evidence type="ECO:0000256" key="1">
    <source>
        <dbReference type="SAM" id="MobiDB-lite"/>
    </source>
</evidence>
<feature type="region of interest" description="Disordered" evidence="1">
    <location>
        <begin position="313"/>
        <end position="333"/>
    </location>
</feature>
<dbReference type="InterPro" id="IPR001810">
    <property type="entry name" value="F-box_dom"/>
</dbReference>
<dbReference type="CDD" id="cd22157">
    <property type="entry name" value="F-box_AtFBW1-like"/>
    <property type="match status" value="1"/>
</dbReference>
<dbReference type="PANTHER" id="PTHR31111:SF136">
    <property type="entry name" value="F-BOX ASSOCIATED DOMAIN-CONTAINING PROTEIN"/>
    <property type="match status" value="1"/>
</dbReference>
<dbReference type="InterPro" id="IPR036047">
    <property type="entry name" value="F-box-like_dom_sf"/>
</dbReference>
<dbReference type="Pfam" id="PF00646">
    <property type="entry name" value="F-box"/>
    <property type="match status" value="1"/>
</dbReference>
<reference evidence="3" key="1">
    <citation type="submission" date="2023-07" db="EMBL/GenBank/DDBJ databases">
        <title>A chromosome-level genome assembly of Lolium multiflorum.</title>
        <authorList>
            <person name="Chen Y."/>
            <person name="Copetti D."/>
            <person name="Kolliker R."/>
            <person name="Studer B."/>
        </authorList>
    </citation>
    <scope>NUCLEOTIDE SEQUENCE</scope>
    <source>
        <strain evidence="3">02402/16</strain>
        <tissue evidence="3">Leaf</tissue>
    </source>
</reference>
<dbReference type="InterPro" id="IPR013187">
    <property type="entry name" value="F-box-assoc_dom_typ3"/>
</dbReference>
<dbReference type="Proteomes" id="UP001231189">
    <property type="component" value="Unassembled WGS sequence"/>
</dbReference>
<dbReference type="Gene3D" id="1.20.1280.50">
    <property type="match status" value="1"/>
</dbReference>
<gene>
    <name evidence="3" type="ORF">QYE76_019790</name>
</gene>
<dbReference type="PANTHER" id="PTHR31111">
    <property type="entry name" value="BNAA05G37150D PROTEIN-RELATED"/>
    <property type="match status" value="1"/>
</dbReference>
<dbReference type="AlphaFoldDB" id="A0AAD8R3N0"/>
<dbReference type="EMBL" id="JAUUTY010000006">
    <property type="protein sequence ID" value="KAK1614273.1"/>
    <property type="molecule type" value="Genomic_DNA"/>
</dbReference>
<dbReference type="SUPFAM" id="SSF81383">
    <property type="entry name" value="F-box domain"/>
    <property type="match status" value="1"/>
</dbReference>
<organism evidence="3 4">
    <name type="scientific">Lolium multiflorum</name>
    <name type="common">Italian ryegrass</name>
    <name type="synonym">Lolium perenne subsp. multiflorum</name>
    <dbReference type="NCBI Taxonomy" id="4521"/>
    <lineage>
        <taxon>Eukaryota</taxon>
        <taxon>Viridiplantae</taxon>
        <taxon>Streptophyta</taxon>
        <taxon>Embryophyta</taxon>
        <taxon>Tracheophyta</taxon>
        <taxon>Spermatophyta</taxon>
        <taxon>Magnoliopsida</taxon>
        <taxon>Liliopsida</taxon>
        <taxon>Poales</taxon>
        <taxon>Poaceae</taxon>
        <taxon>BOP clade</taxon>
        <taxon>Pooideae</taxon>
        <taxon>Poodae</taxon>
        <taxon>Poeae</taxon>
        <taxon>Poeae Chloroplast Group 2 (Poeae type)</taxon>
        <taxon>Loliodinae</taxon>
        <taxon>Loliinae</taxon>
        <taxon>Lolium</taxon>
    </lineage>
</organism>
<name>A0AAD8R3N0_LOLMU</name>
<evidence type="ECO:0000313" key="3">
    <source>
        <dbReference type="EMBL" id="KAK1614273.1"/>
    </source>
</evidence>
<evidence type="ECO:0000259" key="2">
    <source>
        <dbReference type="SMART" id="SM00256"/>
    </source>
</evidence>
<proteinExistence type="predicted"/>
<dbReference type="Pfam" id="PF08268">
    <property type="entry name" value="FBA_3"/>
    <property type="match status" value="1"/>
</dbReference>
<sequence length="405" mass="44251">MAPSPSHRSPKRRRSLVSSHEATGSCTPVPAEGSTAAAATLPDDLIFDILSRVPVRSACRFRCVSRGWCALISDPAFVDVHKSLHAEPAIVVSSVHAHPDGSHDLCLMDMGGNVIRVIKTSRAFELLSTSQHDLICTRGYSFFADVASVIDPATGKVLEDIYDESVTRHIDIVFGFGRTVPSSVYKMVRLWSRRTWECHILTLGDDTGWRPSEMPPVPVATSPVAVNGVMYFLVFENQHNDTLLPFDLNIEKWEKMIEGPGKVVGPKLWKKRSRNWFSKFVGRRCLSVAVPLSVAVYFSVLDRSRFCSGPSAPARLPAPRTARPARSPPLGSVPISHAPGSALRLRQDPAFRVDAPHPAWFAADACADSRVDAPRPIEDARADSISCSGPILLRPVCPRSISCSA</sequence>
<evidence type="ECO:0000313" key="4">
    <source>
        <dbReference type="Proteomes" id="UP001231189"/>
    </source>
</evidence>